<keyword evidence="2" id="KW-1185">Reference proteome</keyword>
<evidence type="ECO:0000313" key="1">
    <source>
        <dbReference type="EMBL" id="WAI02281.1"/>
    </source>
</evidence>
<gene>
    <name evidence="1" type="ORF">OU421_05260</name>
</gene>
<name>A0A9X9S5X8_METOG</name>
<evidence type="ECO:0000313" key="2">
    <source>
        <dbReference type="Proteomes" id="UP001163096"/>
    </source>
</evidence>
<dbReference type="EMBL" id="CP113361">
    <property type="protein sequence ID" value="WAI02281.1"/>
    <property type="molecule type" value="Genomic_DNA"/>
</dbReference>
<dbReference type="KEGG" id="mou:OU421_05260"/>
<proteinExistence type="predicted"/>
<accession>A0A9X9S5X8</accession>
<protein>
    <submittedName>
        <fullName evidence="1">Uncharacterized protein</fullName>
    </submittedName>
</protein>
<reference evidence="1" key="1">
    <citation type="submission" date="2022-11" db="EMBL/GenBank/DDBJ databases">
        <title>Complete genome sequence of Methanogenium organophilum DSM 3596.</title>
        <authorList>
            <person name="Chen S.-C."/>
            <person name="Lai S.-J."/>
            <person name="You Y.-T."/>
        </authorList>
    </citation>
    <scope>NUCLEOTIDE SEQUENCE</scope>
    <source>
        <strain evidence="1">DSM 3596</strain>
    </source>
</reference>
<organism evidence="1 2">
    <name type="scientific">Methanogenium organophilum</name>
    <dbReference type="NCBI Taxonomy" id="2199"/>
    <lineage>
        <taxon>Archaea</taxon>
        <taxon>Methanobacteriati</taxon>
        <taxon>Methanobacteriota</taxon>
        <taxon>Stenosarchaea group</taxon>
        <taxon>Methanomicrobia</taxon>
        <taxon>Methanomicrobiales</taxon>
        <taxon>Methanomicrobiaceae</taxon>
        <taxon>Methanogenium</taxon>
    </lineage>
</organism>
<dbReference type="GeneID" id="76834488"/>
<dbReference type="AlphaFoldDB" id="A0A9X9S5X8"/>
<dbReference type="Proteomes" id="UP001163096">
    <property type="component" value="Chromosome"/>
</dbReference>
<dbReference type="RefSeq" id="WP_268187559.1">
    <property type="nucleotide sequence ID" value="NZ_CP113361.1"/>
</dbReference>
<sequence length="111" mass="13173">MQRVVEFEDGDIVLDTDNDTRIFLAPRPVSENDRRYERGRDLFIKNREDKPDIYYMYRWTEIPDEEERITIVTRNIAERFLEEHGLILADNPENRAGSILGAYGYGVLEEF</sequence>